<dbReference type="OrthoDB" id="5177340at2"/>
<evidence type="ECO:0000313" key="1">
    <source>
        <dbReference type="EMBL" id="ROO87082.1"/>
    </source>
</evidence>
<dbReference type="AlphaFoldDB" id="A0A3N1D0N3"/>
<organism evidence="1 2">
    <name type="scientific">Actinocorallia herbida</name>
    <dbReference type="NCBI Taxonomy" id="58109"/>
    <lineage>
        <taxon>Bacteria</taxon>
        <taxon>Bacillati</taxon>
        <taxon>Actinomycetota</taxon>
        <taxon>Actinomycetes</taxon>
        <taxon>Streptosporangiales</taxon>
        <taxon>Thermomonosporaceae</taxon>
        <taxon>Actinocorallia</taxon>
    </lineage>
</organism>
<dbReference type="RefSeq" id="WP_123666415.1">
    <property type="nucleotide sequence ID" value="NZ_RJKE01000001.1"/>
</dbReference>
<gene>
    <name evidence="1" type="ORF">EDD29_4672</name>
</gene>
<accession>A0A3N1D0N3</accession>
<keyword evidence="2" id="KW-1185">Reference proteome</keyword>
<dbReference type="EMBL" id="RJKE01000001">
    <property type="protein sequence ID" value="ROO87082.1"/>
    <property type="molecule type" value="Genomic_DNA"/>
</dbReference>
<evidence type="ECO:0000313" key="2">
    <source>
        <dbReference type="Proteomes" id="UP000272400"/>
    </source>
</evidence>
<dbReference type="Proteomes" id="UP000272400">
    <property type="component" value="Unassembled WGS sequence"/>
</dbReference>
<proteinExistence type="predicted"/>
<comment type="caution">
    <text evidence="1">The sequence shown here is derived from an EMBL/GenBank/DDBJ whole genome shotgun (WGS) entry which is preliminary data.</text>
</comment>
<protein>
    <submittedName>
        <fullName evidence="1">Uncharacterized protein</fullName>
    </submittedName>
</protein>
<reference evidence="1 2" key="1">
    <citation type="submission" date="2018-11" db="EMBL/GenBank/DDBJ databases">
        <title>Sequencing the genomes of 1000 actinobacteria strains.</title>
        <authorList>
            <person name="Klenk H.-P."/>
        </authorList>
    </citation>
    <scope>NUCLEOTIDE SEQUENCE [LARGE SCALE GENOMIC DNA]</scope>
    <source>
        <strain evidence="1 2">DSM 44254</strain>
    </source>
</reference>
<sequence length="195" mass="21304">MHSSDDIWHWDGASWRQIPRPAGANGHTVHFAADGPWAATPAGLQIWDGSAWRLTPYPAPFDGASLSWAVGVPDSDGRWISLKIRDGEGGILHWDGSAWTAYPAMPDAAGQVVVDEAGRIWGVNRISRMVPVLPTGGYLQNKGTIVRFEDGVWETVGGVAEAHYRVVHLPGSDRLYASGENQWNGSDHITTNRWL</sequence>
<name>A0A3N1D0N3_9ACTN</name>